<dbReference type="Pfam" id="PF00176">
    <property type="entry name" value="SNF2-rel_dom"/>
    <property type="match status" value="1"/>
</dbReference>
<dbReference type="Gene3D" id="3.40.50.10810">
    <property type="entry name" value="Tandem AAA-ATPase domain"/>
    <property type="match status" value="1"/>
</dbReference>
<dbReference type="VEuPathDB" id="ToxoDB:TGME49_277070"/>
<dbReference type="InterPro" id="IPR049730">
    <property type="entry name" value="SNF2/RAD54-like_C"/>
</dbReference>
<dbReference type="CDD" id="cd18010">
    <property type="entry name" value="DEXHc_HARP_SMARCAL1"/>
    <property type="match status" value="1"/>
</dbReference>
<dbReference type="InterPro" id="IPR027417">
    <property type="entry name" value="P-loop_NTPase"/>
</dbReference>
<keyword evidence="1" id="KW-0547">Nucleotide-binding</keyword>
<dbReference type="SMR" id="A0A7J6JXI8"/>
<evidence type="ECO:0000256" key="1">
    <source>
        <dbReference type="ARBA" id="ARBA00022741"/>
    </source>
</evidence>
<feature type="region of interest" description="Disordered" evidence="5">
    <location>
        <begin position="1128"/>
        <end position="1237"/>
    </location>
</feature>
<evidence type="ECO:0000313" key="9">
    <source>
        <dbReference type="Proteomes" id="UP000557509"/>
    </source>
</evidence>
<feature type="region of interest" description="Disordered" evidence="5">
    <location>
        <begin position="148"/>
        <end position="282"/>
    </location>
</feature>
<name>A0A7J6JXI8_TOXGO</name>
<dbReference type="InterPro" id="IPR000330">
    <property type="entry name" value="SNF2_N"/>
</dbReference>
<dbReference type="PANTHER" id="PTHR45766">
    <property type="entry name" value="DNA ANNEALING HELICASE AND ENDONUCLEASE ZRANB3 FAMILY MEMBER"/>
    <property type="match status" value="1"/>
</dbReference>
<feature type="region of interest" description="Disordered" evidence="5">
    <location>
        <begin position="607"/>
        <end position="633"/>
    </location>
</feature>
<feature type="domain" description="Helicase C-terminal" evidence="7">
    <location>
        <begin position="938"/>
        <end position="1099"/>
    </location>
</feature>
<dbReference type="CDD" id="cd18793">
    <property type="entry name" value="SF2_C_SNF"/>
    <property type="match status" value="1"/>
</dbReference>
<feature type="compositionally biased region" description="Basic and acidic residues" evidence="5">
    <location>
        <begin position="1175"/>
        <end position="1228"/>
    </location>
</feature>
<dbReference type="InterPro" id="IPR001650">
    <property type="entry name" value="Helicase_C-like"/>
</dbReference>
<dbReference type="SUPFAM" id="SSF52540">
    <property type="entry name" value="P-loop containing nucleoside triphosphate hydrolases"/>
    <property type="match status" value="2"/>
</dbReference>
<keyword evidence="9" id="KW-1185">Reference proteome</keyword>
<dbReference type="GO" id="GO:0004520">
    <property type="term" value="F:DNA endonuclease activity"/>
    <property type="evidence" value="ECO:0007669"/>
    <property type="project" value="TreeGrafter"/>
</dbReference>
<protein>
    <submittedName>
        <fullName evidence="8">SWI2/SNF2-containing protein</fullName>
    </submittedName>
</protein>
<gene>
    <name evidence="8" type="ORF">TGRH88_066250</name>
</gene>
<dbReference type="EMBL" id="JAAUHK010000197">
    <property type="protein sequence ID" value="KAF4639016.1"/>
    <property type="molecule type" value="Genomic_DNA"/>
</dbReference>
<dbReference type="AlphaFoldDB" id="A0A7J6JXI8"/>
<dbReference type="InterPro" id="IPR014001">
    <property type="entry name" value="Helicase_ATP-bd"/>
</dbReference>
<accession>A0A7J6JXI8</accession>
<feature type="domain" description="Helicase ATP-binding" evidence="6">
    <location>
        <begin position="651"/>
        <end position="807"/>
    </location>
</feature>
<dbReference type="PROSITE" id="PS51192">
    <property type="entry name" value="HELICASE_ATP_BIND_1"/>
    <property type="match status" value="1"/>
</dbReference>
<feature type="compositionally biased region" description="Low complexity" evidence="5">
    <location>
        <begin position="388"/>
        <end position="441"/>
    </location>
</feature>
<dbReference type="InterPro" id="IPR038718">
    <property type="entry name" value="SNF2-like_sf"/>
</dbReference>
<feature type="compositionally biased region" description="Low complexity" evidence="5">
    <location>
        <begin position="195"/>
        <end position="248"/>
    </location>
</feature>
<keyword evidence="2" id="KW-0378">Hydrolase</keyword>
<sequence>MSDFAPSHPSSASSSFSSSFPSPSPASSCPSASSIFSSASYCSSSSSSGADSIAPGSFYYCSSARAKTQRESRLLSFASSASASLSSMAAQPGEDSVFTFGKHAGKSFSTVAREDSSYCAWALSTPNPSGSLLLFVDFLKRRRGEIQDKAKPSACIYGENEKKGSRLSPGPPVRAEEQAAESAFIPPYKGGLKQSAASPPLSFSSSSPPSAGSQSSSAPDSSHSSSSHASVSAPAPRSAPYSSSTPPSNRLPRRPAHRESLPECAGVRTPLDTDDWDELLGLAPTPQSASAFLAPSSPASASSSLSSSLAFPVAPALAPGSSSGGNVLRPQKPSTLLASSSHALVSSSLDLFDCFAFSPPCLGAQQSSCSSLNAQKSRQVLCSPSPSPTSLPRSSSASSSASSSSSSASSSSSSSASSASSSSSSSASSASSSSSASSASSAASRERRVTLDVSVAFQLCAPDAFRIVAQKTVSLPRGRRGPGQGGSKTTGGGWMTHLPRELWTFLKALGPLDSVEAGGRYSQALAFAAEKYDMVLKSLNECFIFTDLFPLPPFVLRSFRAFMAFATPQRLPRKTALILLHETSPSTKRRLATLASPAPAVQAVACADSGEETENGGKAKAGDTGEIEGSEQERETALIKELKPFQLEGYRFGIQRNGRVLVGDEMGLGKTLQALAIAAFYHKEWPFLVICPSSIRFQWRDQALRWLSELLVLDEICLVKSGRAEIPGRTKMVIISYDMITKQKKFMVPYQVVICDESHYLKNFQAKRTQAICPLLKNAKRAILLSGTPALNRPVELFQQFDALLPDLCTYREFADRYSVQVWNPFTRHFEYEGHQHPEELHLLLKHTVMIRRLKEQVHSELPEKIRSRVPIEIPAKELKAIREKLAELEAEGQPESILNADGAGGVERASDGLGHRSSSSPLVTELFTLTGLAKRAGVCEFLSYLFKGGDGGMKVIVFAHHRAVLDYIEEFLQAEMKRTIRIDGRTPQDKREQLVKEFQTSPSCQVALLSITACGHGLNLTAAGTVVFAELYWVPGQMIQAEDRSHRIGTEFSSVQIHYLIAEGTLDETVFRILQRKWRLMTSTLDGEQQQLALSAPHPTVPSFSASLSASDSSSLPFDKYLAQIAKDEETPPGRGFSAERASATERRTAHRAQVRGENSRDGGRQSSLARFLQRADGKRENPGEERKRGEKEPRSGSLDRREPKRTHRADQTEALCKKGRDTHVEETSDFELVVD</sequence>
<dbReference type="PROSITE" id="PS51194">
    <property type="entry name" value="HELICASE_CTER"/>
    <property type="match status" value="1"/>
</dbReference>
<evidence type="ECO:0000256" key="2">
    <source>
        <dbReference type="ARBA" id="ARBA00022801"/>
    </source>
</evidence>
<dbReference type="Gene3D" id="3.40.50.300">
    <property type="entry name" value="P-loop containing nucleotide triphosphate hydrolases"/>
    <property type="match status" value="1"/>
</dbReference>
<keyword evidence="4" id="KW-0067">ATP-binding</keyword>
<evidence type="ECO:0000256" key="3">
    <source>
        <dbReference type="ARBA" id="ARBA00022806"/>
    </source>
</evidence>
<dbReference type="Proteomes" id="UP000557509">
    <property type="component" value="Unassembled WGS sequence"/>
</dbReference>
<organism evidence="8 9">
    <name type="scientific">Toxoplasma gondii</name>
    <dbReference type="NCBI Taxonomy" id="5811"/>
    <lineage>
        <taxon>Eukaryota</taxon>
        <taxon>Sar</taxon>
        <taxon>Alveolata</taxon>
        <taxon>Apicomplexa</taxon>
        <taxon>Conoidasida</taxon>
        <taxon>Coccidia</taxon>
        <taxon>Eucoccidiorida</taxon>
        <taxon>Eimeriorina</taxon>
        <taxon>Sarcocystidae</taxon>
        <taxon>Toxoplasma</taxon>
    </lineage>
</organism>
<dbReference type="GO" id="GO:0016787">
    <property type="term" value="F:hydrolase activity"/>
    <property type="evidence" value="ECO:0007669"/>
    <property type="project" value="UniProtKB-KW"/>
</dbReference>
<dbReference type="PANTHER" id="PTHR45766:SF3">
    <property type="entry name" value="DNA ANNEALING HELICASE AND ENDONUCLEASE ZRANB3"/>
    <property type="match status" value="1"/>
</dbReference>
<dbReference type="Pfam" id="PF00271">
    <property type="entry name" value="Helicase_C"/>
    <property type="match status" value="1"/>
</dbReference>
<evidence type="ECO:0000256" key="5">
    <source>
        <dbReference type="SAM" id="MobiDB-lite"/>
    </source>
</evidence>
<evidence type="ECO:0000259" key="6">
    <source>
        <dbReference type="PROSITE" id="PS51192"/>
    </source>
</evidence>
<keyword evidence="3" id="KW-0347">Helicase</keyword>
<feature type="compositionally biased region" description="Low complexity" evidence="5">
    <location>
        <begin position="1103"/>
        <end position="1115"/>
    </location>
</feature>
<dbReference type="GO" id="GO:0043596">
    <property type="term" value="C:nuclear replication fork"/>
    <property type="evidence" value="ECO:0007669"/>
    <property type="project" value="TreeGrafter"/>
</dbReference>
<dbReference type="GO" id="GO:0005524">
    <property type="term" value="F:ATP binding"/>
    <property type="evidence" value="ECO:0007669"/>
    <property type="project" value="UniProtKB-KW"/>
</dbReference>
<dbReference type="SMART" id="SM00490">
    <property type="entry name" value="HELICc"/>
    <property type="match status" value="1"/>
</dbReference>
<evidence type="ECO:0000259" key="7">
    <source>
        <dbReference type="PROSITE" id="PS51194"/>
    </source>
</evidence>
<dbReference type="GO" id="GO:0004386">
    <property type="term" value="F:helicase activity"/>
    <property type="evidence" value="ECO:0007669"/>
    <property type="project" value="UniProtKB-KW"/>
</dbReference>
<dbReference type="GO" id="GO:0006281">
    <property type="term" value="P:DNA repair"/>
    <property type="evidence" value="ECO:0007669"/>
    <property type="project" value="TreeGrafter"/>
</dbReference>
<feature type="region of interest" description="Disordered" evidence="5">
    <location>
        <begin position="1095"/>
        <end position="1115"/>
    </location>
</feature>
<evidence type="ECO:0000313" key="8">
    <source>
        <dbReference type="EMBL" id="KAF4639016.1"/>
    </source>
</evidence>
<feature type="region of interest" description="Disordered" evidence="5">
    <location>
        <begin position="380"/>
        <end position="441"/>
    </location>
</feature>
<feature type="region of interest" description="Disordered" evidence="5">
    <location>
        <begin position="1"/>
        <end position="53"/>
    </location>
</feature>
<proteinExistence type="predicted"/>
<evidence type="ECO:0000256" key="4">
    <source>
        <dbReference type="ARBA" id="ARBA00022840"/>
    </source>
</evidence>
<dbReference type="GO" id="GO:0031297">
    <property type="term" value="P:replication fork processing"/>
    <property type="evidence" value="ECO:0007669"/>
    <property type="project" value="TreeGrafter"/>
</dbReference>
<dbReference type="SMART" id="SM00487">
    <property type="entry name" value="DEXDc"/>
    <property type="match status" value="1"/>
</dbReference>
<comment type="caution">
    <text evidence="8">The sequence shown here is derived from an EMBL/GenBank/DDBJ whole genome shotgun (WGS) entry which is preliminary data.</text>
</comment>
<reference evidence="8 9" key="1">
    <citation type="submission" date="2020-03" db="EMBL/GenBank/DDBJ databases">
        <title>Genome sequence of Toxoplasma gondii RH-88 strain.</title>
        <authorList>
            <person name="Lorenzi H.A."/>
            <person name="Venepally P."/>
            <person name="Rozenberg A."/>
            <person name="Sibley D."/>
        </authorList>
    </citation>
    <scope>NUCLEOTIDE SEQUENCE [LARGE SCALE GENOMIC DNA]</scope>
    <source>
        <strain evidence="8 9">RH-88</strain>
    </source>
</reference>